<feature type="domain" description="Pvc16 N-terminal" evidence="1">
    <location>
        <begin position="24"/>
        <end position="185"/>
    </location>
</feature>
<accession>D4E9Z6</accession>
<comment type="caution">
    <text evidence="2">The sequence shown here is derived from an EMBL/GenBank/DDBJ whole genome shotgun (WGS) entry which is preliminary data.</text>
</comment>
<proteinExistence type="predicted"/>
<dbReference type="InterPro" id="IPR025351">
    <property type="entry name" value="Pvc16_N"/>
</dbReference>
<dbReference type="Pfam" id="PF14065">
    <property type="entry name" value="Pvc16_N"/>
    <property type="match status" value="1"/>
</dbReference>
<protein>
    <recommendedName>
        <fullName evidence="1">Pvc16 N-terminal domain-containing protein</fullName>
    </recommendedName>
</protein>
<sequence length="301" mass="33573">MGMQTKSAEPGKMKKSDMTLIELNTHIRTALEAYLPPEFKTANRIRFDMFDKESLPDSPTVYVFLYDIQEDLELRHGQSRHYQQQTEAFSPRYVLVRCCYLLTYWWTGDDKVTEALRVNNMALNALLNLKLGMPDAFVRVIAPSEHLSSLGNFWQSLDKPRLGLNFTVTVPVDLDLDDDAATPRVMNASLANMAATWEHEDVALQFKRALIEAALVAYAQQSGAASASDWLAVRTKLAHLQVTCDYGAALSPDGLPVIRVEGLLDSSLYETVVSEGEKLTGGWAEQCSVEMSAVQLMSTKT</sequence>
<dbReference type="HOGENOM" id="CLU_893336_0_0_6"/>
<evidence type="ECO:0000259" key="1">
    <source>
        <dbReference type="Pfam" id="PF14065"/>
    </source>
</evidence>
<dbReference type="OrthoDB" id="5514409at2"/>
<keyword evidence="3" id="KW-1185">Reference proteome</keyword>
<dbReference type="Proteomes" id="UP000005723">
    <property type="component" value="Unassembled WGS sequence"/>
</dbReference>
<dbReference type="STRING" id="667129.HMPREF0758_4996"/>
<organism evidence="2 3">
    <name type="scientific">Serratia odorifera DSM 4582</name>
    <dbReference type="NCBI Taxonomy" id="667129"/>
    <lineage>
        <taxon>Bacteria</taxon>
        <taxon>Pseudomonadati</taxon>
        <taxon>Pseudomonadota</taxon>
        <taxon>Gammaproteobacteria</taxon>
        <taxon>Enterobacterales</taxon>
        <taxon>Yersiniaceae</taxon>
        <taxon>Serratia</taxon>
    </lineage>
</organism>
<name>D4E9Z6_SEROD</name>
<dbReference type="EMBL" id="ADBY01000079">
    <property type="protein sequence ID" value="EFE93354.1"/>
    <property type="molecule type" value="Genomic_DNA"/>
</dbReference>
<dbReference type="AlphaFoldDB" id="D4E9Z6"/>
<evidence type="ECO:0000313" key="3">
    <source>
        <dbReference type="Proteomes" id="UP000005723"/>
    </source>
</evidence>
<gene>
    <name evidence="2" type="ORF">HMPREF0758_4996</name>
</gene>
<evidence type="ECO:0000313" key="2">
    <source>
        <dbReference type="EMBL" id="EFE93354.1"/>
    </source>
</evidence>
<reference evidence="2 3" key="1">
    <citation type="submission" date="2010-01" db="EMBL/GenBank/DDBJ databases">
        <authorList>
            <person name="Muzny D."/>
            <person name="Qin X."/>
            <person name="Deng J."/>
            <person name="Jiang H."/>
            <person name="Liu Y."/>
            <person name="Qu J."/>
            <person name="Song X.-Z."/>
            <person name="Zhang L."/>
            <person name="Thornton R."/>
            <person name="Coyle M."/>
            <person name="Francisco L."/>
            <person name="Jackson L."/>
            <person name="Javaid M."/>
            <person name="Korchina V."/>
            <person name="Kovar C."/>
            <person name="Mata R."/>
            <person name="Mathew T."/>
            <person name="Ngo R."/>
            <person name="Nguyen L."/>
            <person name="Nguyen N."/>
            <person name="Okwuonu G."/>
            <person name="Ongeri F."/>
            <person name="Pham C."/>
            <person name="Simmons D."/>
            <person name="Wilczek-Boney K."/>
            <person name="Hale W."/>
            <person name="Jakkamsetti A."/>
            <person name="Pham P."/>
            <person name="Ruth R."/>
            <person name="San Lucas F."/>
            <person name="Warren J."/>
            <person name="Zhang J."/>
            <person name="Zhao Z."/>
            <person name="Zhou C."/>
            <person name="Zhu D."/>
            <person name="Lee S."/>
            <person name="Bess C."/>
            <person name="Blankenburg K."/>
            <person name="Forbes L."/>
            <person name="Fu Q."/>
            <person name="Gubbala S."/>
            <person name="Hirani K."/>
            <person name="Jayaseelan J.C."/>
            <person name="Lara F."/>
            <person name="Munidasa M."/>
            <person name="Palculict T."/>
            <person name="Patil S."/>
            <person name="Pu L.-L."/>
            <person name="Saada N."/>
            <person name="Tang L."/>
            <person name="Weissenberger G."/>
            <person name="Zhu Y."/>
            <person name="Hemphill L."/>
            <person name="Shang Y."/>
            <person name="Youmans B."/>
            <person name="Ayvaz T."/>
            <person name="Ross M."/>
            <person name="Santibanez J."/>
            <person name="Aqrawi P."/>
            <person name="Gross S."/>
            <person name="Joshi V."/>
            <person name="Fowler G."/>
            <person name="Nazareth L."/>
            <person name="Reid J."/>
            <person name="Worley K."/>
            <person name="Petrosino J."/>
            <person name="Highlander S."/>
            <person name="Gibbs R."/>
        </authorList>
    </citation>
    <scope>NUCLEOTIDE SEQUENCE [LARGE SCALE GENOMIC DNA]</scope>
    <source>
        <strain evidence="2 3">DSM 4582</strain>
    </source>
</reference>